<feature type="domain" description="AB hydrolase-1" evidence="1">
    <location>
        <begin position="21"/>
        <end position="253"/>
    </location>
</feature>
<dbReference type="Proteomes" id="UP000316747">
    <property type="component" value="Unassembled WGS sequence"/>
</dbReference>
<protein>
    <submittedName>
        <fullName evidence="2">Pimeloyl-ACP methyl ester carboxylesterase</fullName>
    </submittedName>
</protein>
<evidence type="ECO:0000313" key="3">
    <source>
        <dbReference type="Proteomes" id="UP000316747"/>
    </source>
</evidence>
<dbReference type="Gene3D" id="3.40.50.1820">
    <property type="entry name" value="alpha/beta hydrolase"/>
    <property type="match status" value="1"/>
</dbReference>
<organism evidence="2 3">
    <name type="scientific">Humibacillus xanthopallidus</name>
    <dbReference type="NCBI Taxonomy" id="412689"/>
    <lineage>
        <taxon>Bacteria</taxon>
        <taxon>Bacillati</taxon>
        <taxon>Actinomycetota</taxon>
        <taxon>Actinomycetes</taxon>
        <taxon>Micrococcales</taxon>
        <taxon>Intrasporangiaceae</taxon>
        <taxon>Humibacillus</taxon>
    </lineage>
</organism>
<dbReference type="GO" id="GO:0003824">
    <property type="term" value="F:catalytic activity"/>
    <property type="evidence" value="ECO:0007669"/>
    <property type="project" value="UniProtKB-ARBA"/>
</dbReference>
<dbReference type="InterPro" id="IPR000073">
    <property type="entry name" value="AB_hydrolase_1"/>
</dbReference>
<accession>A0A543HW67</accession>
<reference evidence="2 3" key="1">
    <citation type="submission" date="2019-06" db="EMBL/GenBank/DDBJ databases">
        <title>Genome sequencing of plant associated microbes to promote plant fitness in Sorghum bicolor and Oryza sativa.</title>
        <authorList>
            <person name="Coleman-Derr D."/>
        </authorList>
    </citation>
    <scope>NUCLEOTIDE SEQUENCE [LARGE SCALE GENOMIC DNA]</scope>
    <source>
        <strain evidence="2 3">KV-663</strain>
    </source>
</reference>
<dbReference type="InterPro" id="IPR050471">
    <property type="entry name" value="AB_hydrolase"/>
</dbReference>
<dbReference type="SUPFAM" id="SSF53474">
    <property type="entry name" value="alpha/beta-Hydrolases"/>
    <property type="match status" value="1"/>
</dbReference>
<keyword evidence="3" id="KW-1185">Reference proteome</keyword>
<sequence>MRLPDGRALDVWQGGDPDGSPVLFLHGTPGGRLQGALGDGAAARVGVRLVSFSRPGYGGSTDAATTLASVARDAGQLADTLGIGSFAVLGVSGGGPYAVATGAVLPHRVRAVGVVAGVGPLLELDPGSAAGAAVRAAVAGDHDGAITLQDATVTATAAAAARRGAGARGFSSPEILEPWTPSGRPGLPSYRGASRDSLAFAVGWDIDLEAVTAPVWLWYGDHDQQVPLEHGRWLHERLPTSTLVVREGAGHLATLMPYWRDMLATLTRDRSG</sequence>
<dbReference type="Pfam" id="PF00561">
    <property type="entry name" value="Abhydrolase_1"/>
    <property type="match status" value="1"/>
</dbReference>
<name>A0A543HW67_9MICO</name>
<evidence type="ECO:0000313" key="2">
    <source>
        <dbReference type="EMBL" id="TQM62564.1"/>
    </source>
</evidence>
<dbReference type="EMBL" id="VFPM01000002">
    <property type="protein sequence ID" value="TQM62564.1"/>
    <property type="molecule type" value="Genomic_DNA"/>
</dbReference>
<comment type="caution">
    <text evidence="2">The sequence shown here is derived from an EMBL/GenBank/DDBJ whole genome shotgun (WGS) entry which is preliminary data.</text>
</comment>
<dbReference type="InterPro" id="IPR029058">
    <property type="entry name" value="AB_hydrolase_fold"/>
</dbReference>
<dbReference type="AlphaFoldDB" id="A0A543HW67"/>
<gene>
    <name evidence="2" type="ORF">FBY41_2600</name>
</gene>
<dbReference type="PANTHER" id="PTHR43433">
    <property type="entry name" value="HYDROLASE, ALPHA/BETA FOLD FAMILY PROTEIN"/>
    <property type="match status" value="1"/>
</dbReference>
<dbReference type="PANTHER" id="PTHR43433:SF10">
    <property type="entry name" value="AB HYDROLASE-1 DOMAIN-CONTAINING PROTEIN"/>
    <property type="match status" value="1"/>
</dbReference>
<evidence type="ECO:0000259" key="1">
    <source>
        <dbReference type="Pfam" id="PF00561"/>
    </source>
</evidence>
<proteinExistence type="predicted"/>